<dbReference type="PROSITE" id="PS50943">
    <property type="entry name" value="HTH_CROC1"/>
    <property type="match status" value="1"/>
</dbReference>
<dbReference type="RefSeq" id="WP_086160735.1">
    <property type="nucleotide sequence ID" value="NZ_CP021121.1"/>
</dbReference>
<dbReference type="OrthoDB" id="3210663at2"/>
<dbReference type="EMBL" id="CP021121">
    <property type="protein sequence ID" value="ARQ70896.1"/>
    <property type="molecule type" value="Genomic_DNA"/>
</dbReference>
<protein>
    <recommendedName>
        <fullName evidence="1">HTH cro/C1-type domain-containing protein</fullName>
    </recommendedName>
</protein>
<dbReference type="SMART" id="SM00530">
    <property type="entry name" value="HTH_XRE"/>
    <property type="match status" value="1"/>
</dbReference>
<dbReference type="SUPFAM" id="SSF47413">
    <property type="entry name" value="lambda repressor-like DNA-binding domains"/>
    <property type="match status" value="1"/>
</dbReference>
<sequence>MSDAISPGDHLRSLRHARGLTREALAERAGLSPGVVKKVENGGSARIETLHALARALGVRTSRLFDAGPPAPAREEGRDLSLMPLRQAIAPAVTAGGPLGADAVEPAPDLAAIDRTAATIARAYYADTYATVAELLPPLIRSAHIAVRHYDHGPLHERALRLRGRVLQMAGRYLVQVRAYDLAHIALADAVRDCAGVRDRGGVAAAVYQQGWLLLRQGRFDEAERVSVRTADETEPRISRATRDDLGAWGKLLMHASSAAARNNRPQEARDMLRLARTAGTALGGATARDDGSWGSFDWRTVAYQAIENHMVAEHPRRALALAERMPVAARHGVRFGRRHLLDVAQAHARLGQSDEAFGVLAALHRETPEWLRHQHLAADVAREARRARRRPLTKEQRLVAAALDAQ</sequence>
<organism evidence="2 3">
    <name type="scientific">Streptomyces marincola</name>
    <dbReference type="NCBI Taxonomy" id="2878388"/>
    <lineage>
        <taxon>Bacteria</taxon>
        <taxon>Bacillati</taxon>
        <taxon>Actinomycetota</taxon>
        <taxon>Actinomycetes</taxon>
        <taxon>Kitasatosporales</taxon>
        <taxon>Streptomycetaceae</taxon>
        <taxon>Streptomyces</taxon>
    </lineage>
</organism>
<dbReference type="InterPro" id="IPR001387">
    <property type="entry name" value="Cro/C1-type_HTH"/>
</dbReference>
<dbReference type="Pfam" id="PF01381">
    <property type="entry name" value="HTH_3"/>
    <property type="match status" value="1"/>
</dbReference>
<evidence type="ECO:0000313" key="3">
    <source>
        <dbReference type="Proteomes" id="UP000194218"/>
    </source>
</evidence>
<reference evidence="2 3" key="1">
    <citation type="submission" date="2017-05" db="EMBL/GenBank/DDBJ databases">
        <title>Complete genome sequence of Streptomyces sp. SCSIO 03032 revealed the diverse biosynthetic pathways for its bioactive secondary metabolites.</title>
        <authorList>
            <person name="Ma L."/>
            <person name="Zhu Y."/>
            <person name="Zhang W."/>
            <person name="Zhang G."/>
            <person name="Tian X."/>
            <person name="Zhang S."/>
            <person name="Zhang C."/>
        </authorList>
    </citation>
    <scope>NUCLEOTIDE SEQUENCE [LARGE SCALE GENOMIC DNA]</scope>
    <source>
        <strain evidence="2 3">SCSIO 03032</strain>
    </source>
</reference>
<dbReference type="Gene3D" id="1.25.40.10">
    <property type="entry name" value="Tetratricopeptide repeat domain"/>
    <property type="match status" value="1"/>
</dbReference>
<dbReference type="Proteomes" id="UP000194218">
    <property type="component" value="Chromosome"/>
</dbReference>
<feature type="domain" description="HTH cro/C1-type" evidence="1">
    <location>
        <begin position="11"/>
        <end position="64"/>
    </location>
</feature>
<dbReference type="Gene3D" id="1.10.260.40">
    <property type="entry name" value="lambda repressor-like DNA-binding domains"/>
    <property type="match status" value="1"/>
</dbReference>
<dbReference type="InterPro" id="IPR011990">
    <property type="entry name" value="TPR-like_helical_dom_sf"/>
</dbReference>
<evidence type="ECO:0000259" key="1">
    <source>
        <dbReference type="PROSITE" id="PS50943"/>
    </source>
</evidence>
<dbReference type="AlphaFoldDB" id="A0A1W7D1I7"/>
<name>A0A1W7D1I7_9ACTN</name>
<dbReference type="InterPro" id="IPR010982">
    <property type="entry name" value="Lambda_DNA-bd_dom_sf"/>
</dbReference>
<evidence type="ECO:0000313" key="2">
    <source>
        <dbReference type="EMBL" id="ARQ70896.1"/>
    </source>
</evidence>
<dbReference type="KEGG" id="smao:CAG99_20455"/>
<dbReference type="GO" id="GO:0003677">
    <property type="term" value="F:DNA binding"/>
    <property type="evidence" value="ECO:0007669"/>
    <property type="project" value="InterPro"/>
</dbReference>
<dbReference type="CDD" id="cd00093">
    <property type="entry name" value="HTH_XRE"/>
    <property type="match status" value="1"/>
</dbReference>
<keyword evidence="3" id="KW-1185">Reference proteome</keyword>
<proteinExistence type="predicted"/>
<accession>A0A1W7D1I7</accession>
<gene>
    <name evidence="2" type="ORF">CAG99_20455</name>
</gene>